<protein>
    <submittedName>
        <fullName evidence="2">Uncharacterized protein</fullName>
    </submittedName>
</protein>
<organism evidence="2 3">
    <name type="scientific">Cymbomonas tetramitiformis</name>
    <dbReference type="NCBI Taxonomy" id="36881"/>
    <lineage>
        <taxon>Eukaryota</taxon>
        <taxon>Viridiplantae</taxon>
        <taxon>Chlorophyta</taxon>
        <taxon>Pyramimonadophyceae</taxon>
        <taxon>Pyramimonadales</taxon>
        <taxon>Pyramimonadaceae</taxon>
        <taxon>Cymbomonas</taxon>
    </lineage>
</organism>
<feature type="region of interest" description="Disordered" evidence="1">
    <location>
        <begin position="1"/>
        <end position="29"/>
    </location>
</feature>
<gene>
    <name evidence="2" type="ORF">CYMTET_24172</name>
</gene>
<dbReference type="Proteomes" id="UP001190700">
    <property type="component" value="Unassembled WGS sequence"/>
</dbReference>
<proteinExistence type="predicted"/>
<name>A0AAE0L0J2_9CHLO</name>
<comment type="caution">
    <text evidence="2">The sequence shown here is derived from an EMBL/GenBank/DDBJ whole genome shotgun (WGS) entry which is preliminary data.</text>
</comment>
<dbReference type="EMBL" id="LGRX02012524">
    <property type="protein sequence ID" value="KAK3267260.1"/>
    <property type="molecule type" value="Genomic_DNA"/>
</dbReference>
<accession>A0AAE0L0J2</accession>
<keyword evidence="3" id="KW-1185">Reference proteome</keyword>
<sequence length="107" mass="11324">MNTAFVSDKLAVPSASGAPSSHRKPATATPRLISSKTSFLRSAVLSRASRGTTISRVQRFAVVAEDGLGAWFKKAQGAVPIVGLISRLTTVEGGVGEDVLNYQEYCR</sequence>
<evidence type="ECO:0000313" key="3">
    <source>
        <dbReference type="Proteomes" id="UP001190700"/>
    </source>
</evidence>
<reference evidence="2 3" key="1">
    <citation type="journal article" date="2015" name="Genome Biol. Evol.">
        <title>Comparative Genomics of a Bacterivorous Green Alga Reveals Evolutionary Causalities and Consequences of Phago-Mixotrophic Mode of Nutrition.</title>
        <authorList>
            <person name="Burns J.A."/>
            <person name="Paasch A."/>
            <person name="Narechania A."/>
            <person name="Kim E."/>
        </authorList>
    </citation>
    <scope>NUCLEOTIDE SEQUENCE [LARGE SCALE GENOMIC DNA]</scope>
    <source>
        <strain evidence="2 3">PLY_AMNH</strain>
    </source>
</reference>
<dbReference type="AlphaFoldDB" id="A0AAE0L0J2"/>
<evidence type="ECO:0000313" key="2">
    <source>
        <dbReference type="EMBL" id="KAK3267260.1"/>
    </source>
</evidence>
<evidence type="ECO:0000256" key="1">
    <source>
        <dbReference type="SAM" id="MobiDB-lite"/>
    </source>
</evidence>